<accession>A0A1I1XG90</accession>
<dbReference type="GO" id="GO:0006310">
    <property type="term" value="P:DNA recombination"/>
    <property type="evidence" value="ECO:0007669"/>
    <property type="project" value="UniProtKB-KW"/>
</dbReference>
<keyword evidence="4" id="KW-1185">Reference proteome</keyword>
<dbReference type="AlphaFoldDB" id="A0A1I1XG90"/>
<evidence type="ECO:0000313" key="4">
    <source>
        <dbReference type="Proteomes" id="UP000198716"/>
    </source>
</evidence>
<evidence type="ECO:0000313" key="3">
    <source>
        <dbReference type="EMBL" id="SFE04410.1"/>
    </source>
</evidence>
<dbReference type="Pfam" id="PF00589">
    <property type="entry name" value="Phage_integrase"/>
    <property type="match status" value="1"/>
</dbReference>
<evidence type="ECO:0000259" key="2">
    <source>
        <dbReference type="PROSITE" id="PS51898"/>
    </source>
</evidence>
<dbReference type="PROSITE" id="PS51898">
    <property type="entry name" value="TYR_RECOMBINASE"/>
    <property type="match status" value="1"/>
</dbReference>
<sequence>MKTEMSRTTVPIADTLVKVLSEQVRRWPGETVLTAGEGEQVGPWKIEREVRRVRKHVACLPGDFRFQDLRHYFASLLISSGADVRTVQRRLRHASAKTTLDAYGHSGPDTEESTRTAVEAVMSAEFGDFADSVRTHGS</sequence>
<feature type="domain" description="Tyr recombinase" evidence="2">
    <location>
        <begin position="1"/>
        <end position="119"/>
    </location>
</feature>
<dbReference type="InterPro" id="IPR002104">
    <property type="entry name" value="Integrase_catalytic"/>
</dbReference>
<dbReference type="Gene3D" id="1.10.443.10">
    <property type="entry name" value="Intergrase catalytic core"/>
    <property type="match status" value="1"/>
</dbReference>
<dbReference type="EMBL" id="FOMZ01000007">
    <property type="protein sequence ID" value="SFE04410.1"/>
    <property type="molecule type" value="Genomic_DNA"/>
</dbReference>
<dbReference type="SUPFAM" id="SSF56349">
    <property type="entry name" value="DNA breaking-rejoining enzymes"/>
    <property type="match status" value="1"/>
</dbReference>
<reference evidence="4" key="1">
    <citation type="submission" date="2016-10" db="EMBL/GenBank/DDBJ databases">
        <authorList>
            <person name="Varghese N."/>
            <person name="Submissions S."/>
        </authorList>
    </citation>
    <scope>NUCLEOTIDE SEQUENCE [LARGE SCALE GENOMIC DNA]</scope>
    <source>
        <strain evidence="4">DSM 45004</strain>
    </source>
</reference>
<dbReference type="InterPro" id="IPR013762">
    <property type="entry name" value="Integrase-like_cat_sf"/>
</dbReference>
<dbReference type="Proteomes" id="UP000198716">
    <property type="component" value="Unassembled WGS sequence"/>
</dbReference>
<keyword evidence="1" id="KW-0233">DNA recombination</keyword>
<dbReference type="GO" id="GO:0003677">
    <property type="term" value="F:DNA binding"/>
    <property type="evidence" value="ECO:0007669"/>
    <property type="project" value="InterPro"/>
</dbReference>
<protein>
    <submittedName>
        <fullName evidence="3">Phage integrase family protein</fullName>
    </submittedName>
</protein>
<dbReference type="GO" id="GO:0015074">
    <property type="term" value="P:DNA integration"/>
    <property type="evidence" value="ECO:0007669"/>
    <property type="project" value="InterPro"/>
</dbReference>
<organism evidence="3 4">
    <name type="scientific">Actinopolyspora alba</name>
    <dbReference type="NCBI Taxonomy" id="673379"/>
    <lineage>
        <taxon>Bacteria</taxon>
        <taxon>Bacillati</taxon>
        <taxon>Actinomycetota</taxon>
        <taxon>Actinomycetes</taxon>
        <taxon>Actinopolysporales</taxon>
        <taxon>Actinopolysporaceae</taxon>
        <taxon>Actinopolyspora</taxon>
        <taxon>Actinopolyspora alba group</taxon>
    </lineage>
</organism>
<gene>
    <name evidence="3" type="ORF">SAMN04487819_10714</name>
</gene>
<evidence type="ECO:0000256" key="1">
    <source>
        <dbReference type="ARBA" id="ARBA00023172"/>
    </source>
</evidence>
<proteinExistence type="predicted"/>
<dbReference type="InterPro" id="IPR011010">
    <property type="entry name" value="DNA_brk_join_enz"/>
</dbReference>
<name>A0A1I1XG90_9ACTN</name>